<feature type="domain" description="Peptidase S9 prolyl oligopeptidase catalytic" evidence="2">
    <location>
        <begin position="475"/>
        <end position="599"/>
    </location>
</feature>
<protein>
    <recommendedName>
        <fullName evidence="2">Peptidase S9 prolyl oligopeptidase catalytic domain-containing protein</fullName>
    </recommendedName>
</protein>
<dbReference type="SUPFAM" id="SSF53474">
    <property type="entry name" value="alpha/beta-Hydrolases"/>
    <property type="match status" value="1"/>
</dbReference>
<dbReference type="GO" id="GO:0004252">
    <property type="term" value="F:serine-type endopeptidase activity"/>
    <property type="evidence" value="ECO:0007669"/>
    <property type="project" value="TreeGrafter"/>
</dbReference>
<dbReference type="InterPro" id="IPR001375">
    <property type="entry name" value="Peptidase_S9_cat"/>
</dbReference>
<evidence type="ECO:0000256" key="1">
    <source>
        <dbReference type="ARBA" id="ARBA00022801"/>
    </source>
</evidence>
<proteinExistence type="predicted"/>
<dbReference type="InterPro" id="IPR029058">
    <property type="entry name" value="AB_hydrolase_fold"/>
</dbReference>
<dbReference type="Gene3D" id="3.40.50.1820">
    <property type="entry name" value="alpha/beta hydrolase"/>
    <property type="match status" value="1"/>
</dbReference>
<dbReference type="GO" id="GO:0006508">
    <property type="term" value="P:proteolysis"/>
    <property type="evidence" value="ECO:0007669"/>
    <property type="project" value="InterPro"/>
</dbReference>
<dbReference type="Pfam" id="PF00326">
    <property type="entry name" value="Peptidase_S9"/>
    <property type="match status" value="2"/>
</dbReference>
<organism evidence="3">
    <name type="scientific">Noctiluca scintillans</name>
    <name type="common">Sea sparkle</name>
    <name type="synonym">Red tide dinoflagellate</name>
    <dbReference type="NCBI Taxonomy" id="2966"/>
    <lineage>
        <taxon>Eukaryota</taxon>
        <taxon>Sar</taxon>
        <taxon>Alveolata</taxon>
        <taxon>Dinophyceae</taxon>
        <taxon>Noctilucales</taxon>
        <taxon>Noctilucaceae</taxon>
        <taxon>Noctiluca</taxon>
    </lineage>
</organism>
<keyword evidence="1" id="KW-0378">Hydrolase</keyword>
<dbReference type="PANTHER" id="PTHR42776:SF27">
    <property type="entry name" value="DIPEPTIDYL PEPTIDASE FAMILY MEMBER 6"/>
    <property type="match status" value="1"/>
</dbReference>
<accession>A0A7S1FB28</accession>
<dbReference type="AlphaFoldDB" id="A0A7S1FB28"/>
<evidence type="ECO:0000313" key="3">
    <source>
        <dbReference type="EMBL" id="CAD8854178.1"/>
    </source>
</evidence>
<feature type="domain" description="Peptidase S9 prolyl oligopeptidase catalytic" evidence="2">
    <location>
        <begin position="654"/>
        <end position="726"/>
    </location>
</feature>
<sequence>MWPPVQAARLSDALLSNVCVEPELDHWSSPSLGLSEVIDVVSCGDACLLLLGGCTGFLEKTNLAVGWWQEEGNVLQPLVLSSFPCKPNGQCTRLWPASPGSAFALFGGEVWRVEVPSAADNSSDSFIWAEATRLLTLPVWLGGLSCQSRADGGLLCALLVKPESKPSVGPVIHVPGETMCQLPASTLCLYDPVLGLRPMVEVPRLSEDPVLSACGCRVVWKMMLNGVPEEANRGEFFASDLSVKHQQVINLTTGAGRVGHCAVSDDGTLILLQANFSTDRPITTHMSLVLLTWPKGAQNPNAIRNVLQEEHVLRFNFLAGFDVPTFAVTLLNGVDPLTSVWSCADEDTSKISVLPEPILSRSVAVVERAGFKWLAFGSESLRSLPSLVLAGLLHTACEHVHLPQPLGADTFRVEKVVYEFRGSAVTALLCERLQPLCPPDAPLLLHVHGGPAAETVASLRVAAGHNRYPYRHLLMAGYRVFLPLYRGSLGFGDAWAQGSIGLQGSLEADLGDIIAGLDWLHDHHPVLRGTVVPERTGIFGGSYGGYMTMRALSTVPERFGAGVALYGFVHTRWMTYEGGDFTWEDEYITPSPLDEEVVYHLTEEDVYEPPTLPTISGEGSVSGKVPPILRAPSAGSCSDIWPLSQSLQASDCFNDLHRITAPLLLMHGEMDEICPLSQSQVAFHTLEKKGVPTGLIVYPEEGHGFEQSQHQLDRDRRILLWWREHLSPVSAPVPDFRATH</sequence>
<name>A0A7S1FB28_NOCSC</name>
<gene>
    <name evidence="3" type="ORF">NSCI0253_LOCUS28529</name>
</gene>
<reference evidence="3" key="1">
    <citation type="submission" date="2021-01" db="EMBL/GenBank/DDBJ databases">
        <authorList>
            <person name="Corre E."/>
            <person name="Pelletier E."/>
            <person name="Niang G."/>
            <person name="Scheremetjew M."/>
            <person name="Finn R."/>
            <person name="Kale V."/>
            <person name="Holt S."/>
            <person name="Cochrane G."/>
            <person name="Meng A."/>
            <person name="Brown T."/>
            <person name="Cohen L."/>
        </authorList>
    </citation>
    <scope>NUCLEOTIDE SEQUENCE</scope>
</reference>
<evidence type="ECO:0000259" key="2">
    <source>
        <dbReference type="Pfam" id="PF00326"/>
    </source>
</evidence>
<dbReference type="EMBL" id="HBFQ01040263">
    <property type="protein sequence ID" value="CAD8854178.1"/>
    <property type="molecule type" value="Transcribed_RNA"/>
</dbReference>
<dbReference type="PANTHER" id="PTHR42776">
    <property type="entry name" value="SERINE PEPTIDASE S9 FAMILY MEMBER"/>
    <property type="match status" value="1"/>
</dbReference>